<feature type="region of interest" description="Disordered" evidence="1">
    <location>
        <begin position="94"/>
        <end position="127"/>
    </location>
</feature>
<dbReference type="Proteomes" id="UP000195072">
    <property type="component" value="Unassembled WGS sequence"/>
</dbReference>
<reference evidence="3 4" key="1">
    <citation type="submission" date="2014-06" db="EMBL/GenBank/DDBJ databases">
        <authorList>
            <person name="Ju J."/>
            <person name="Zhang J."/>
        </authorList>
    </citation>
    <scope>NUCLEOTIDE SEQUENCE [LARGE SCALE GENOMIC DNA]</scope>
    <source>
        <strain evidence="3">DmL_050</strain>
    </source>
</reference>
<gene>
    <name evidence="3" type="ORF">HK16_02550</name>
</gene>
<dbReference type="AlphaFoldDB" id="A0A252EEM3"/>
<accession>A0A252EEM3</accession>
<proteinExistence type="predicted"/>
<evidence type="ECO:0000313" key="3">
    <source>
        <dbReference type="EMBL" id="OUL64683.1"/>
    </source>
</evidence>
<keyword evidence="2" id="KW-1133">Transmembrane helix</keyword>
<dbReference type="RefSeq" id="WP_086898723.1">
    <property type="nucleotide sequence ID" value="NZ_JOOZ01000135.1"/>
</dbReference>
<sequence>MARKSIEKEILAMAGDIRLQALGMAAIGIWITLMNLIRELGMDGSVTFGCGRMPSLADIARIRFDMTETELKTHLETQCKTQLLAWDAATQTLSYGPEHQPDRRTMANRANGAKGGRPPKKRLTERTDPAQRHLPPMAIKGGQNVTQTKTQPETHAPIAKLASTDTNQVKAKLRDPSKEEIDAVYQRIGPVAFDAAGFDPARDTLNWLAARQWAADGLAKGMTADEIERVVVAEVSRIAERQRSKGKPAPHLGYFGKAVLLAIATGTIPPVQQTPAQREADQAFVEAMQAWQRGGMKGPRPELADYRAKVAA</sequence>
<organism evidence="3 4">
    <name type="scientific">Acetobacter senegalensis</name>
    <dbReference type="NCBI Taxonomy" id="446692"/>
    <lineage>
        <taxon>Bacteria</taxon>
        <taxon>Pseudomonadati</taxon>
        <taxon>Pseudomonadota</taxon>
        <taxon>Alphaproteobacteria</taxon>
        <taxon>Acetobacterales</taxon>
        <taxon>Acetobacteraceae</taxon>
        <taxon>Acetobacter</taxon>
    </lineage>
</organism>
<keyword evidence="2" id="KW-0812">Transmembrane</keyword>
<keyword evidence="2" id="KW-0472">Membrane</keyword>
<dbReference type="EMBL" id="JOOZ01000135">
    <property type="protein sequence ID" value="OUL64683.1"/>
    <property type="molecule type" value="Genomic_DNA"/>
</dbReference>
<evidence type="ECO:0000256" key="1">
    <source>
        <dbReference type="SAM" id="MobiDB-lite"/>
    </source>
</evidence>
<name>A0A252EEM3_9PROT</name>
<evidence type="ECO:0000256" key="2">
    <source>
        <dbReference type="SAM" id="Phobius"/>
    </source>
</evidence>
<protein>
    <submittedName>
        <fullName evidence="3">Uncharacterized protein</fullName>
    </submittedName>
</protein>
<feature type="transmembrane region" description="Helical" evidence="2">
    <location>
        <begin position="21"/>
        <end position="37"/>
    </location>
</feature>
<comment type="caution">
    <text evidence="3">The sequence shown here is derived from an EMBL/GenBank/DDBJ whole genome shotgun (WGS) entry which is preliminary data.</text>
</comment>
<evidence type="ECO:0000313" key="4">
    <source>
        <dbReference type="Proteomes" id="UP000195072"/>
    </source>
</evidence>